<evidence type="ECO:0000313" key="2">
    <source>
        <dbReference type="EMBL" id="RDI63537.1"/>
    </source>
</evidence>
<evidence type="ECO:0000313" key="3">
    <source>
        <dbReference type="Proteomes" id="UP000254869"/>
    </source>
</evidence>
<organism evidence="2 3">
    <name type="scientific">Nocardia pseudobrasiliensis</name>
    <dbReference type="NCBI Taxonomy" id="45979"/>
    <lineage>
        <taxon>Bacteria</taxon>
        <taxon>Bacillati</taxon>
        <taxon>Actinomycetota</taxon>
        <taxon>Actinomycetes</taxon>
        <taxon>Mycobacteriales</taxon>
        <taxon>Nocardiaceae</taxon>
        <taxon>Nocardia</taxon>
    </lineage>
</organism>
<gene>
    <name evidence="2" type="ORF">DFR76_110234</name>
</gene>
<dbReference type="Proteomes" id="UP000254869">
    <property type="component" value="Unassembled WGS sequence"/>
</dbReference>
<comment type="caution">
    <text evidence="2">The sequence shown here is derived from an EMBL/GenBank/DDBJ whole genome shotgun (WGS) entry which is preliminary data.</text>
</comment>
<feature type="signal peptide" evidence="1">
    <location>
        <begin position="1"/>
        <end position="32"/>
    </location>
</feature>
<dbReference type="AlphaFoldDB" id="A0A370HYG3"/>
<name>A0A370HYG3_9NOCA</name>
<dbReference type="EMBL" id="QQBC01000010">
    <property type="protein sequence ID" value="RDI63537.1"/>
    <property type="molecule type" value="Genomic_DNA"/>
</dbReference>
<keyword evidence="3" id="KW-1185">Reference proteome</keyword>
<dbReference type="RefSeq" id="WP_147288057.1">
    <property type="nucleotide sequence ID" value="NZ_QQBC01000010.1"/>
</dbReference>
<sequence>MASRHFRTMALLVAAAPLGAALITLPVAPAQAASGDLSCSAALSLAFHPALVAGGKSTTTITGTASGCTSSNGQHTDLTSGTLSGSGSATGSASIFFPCGVSPTGSGTATVSWKKGTTSTVAWKVSGGSFTASVTDGELKGDKLTASLDGLPQASCGPDGGLANVAVNATAAFA</sequence>
<keyword evidence="1" id="KW-0732">Signal</keyword>
<reference evidence="2 3" key="1">
    <citation type="submission" date="2018-07" db="EMBL/GenBank/DDBJ databases">
        <title>Genomic Encyclopedia of Type Strains, Phase IV (KMG-IV): sequencing the most valuable type-strain genomes for metagenomic binning, comparative biology and taxonomic classification.</title>
        <authorList>
            <person name="Goeker M."/>
        </authorList>
    </citation>
    <scope>NUCLEOTIDE SEQUENCE [LARGE SCALE GENOMIC DNA]</scope>
    <source>
        <strain evidence="2 3">DSM 44290</strain>
    </source>
</reference>
<feature type="chain" id="PRO_5016579616" description="Ig-like domain-containing protein" evidence="1">
    <location>
        <begin position="33"/>
        <end position="174"/>
    </location>
</feature>
<protein>
    <recommendedName>
        <fullName evidence="4">Ig-like domain-containing protein</fullName>
    </recommendedName>
</protein>
<evidence type="ECO:0008006" key="4">
    <source>
        <dbReference type="Google" id="ProtNLM"/>
    </source>
</evidence>
<evidence type="ECO:0000256" key="1">
    <source>
        <dbReference type="SAM" id="SignalP"/>
    </source>
</evidence>
<accession>A0A370HYG3</accession>
<proteinExistence type="predicted"/>